<dbReference type="GO" id="GO:0005524">
    <property type="term" value="F:ATP binding"/>
    <property type="evidence" value="ECO:0007669"/>
    <property type="project" value="UniProtKB-KW"/>
</dbReference>
<evidence type="ECO:0000313" key="6">
    <source>
        <dbReference type="EMBL" id="OGM39186.1"/>
    </source>
</evidence>
<feature type="domain" description="Protein kinase" evidence="5">
    <location>
        <begin position="46"/>
        <end position="334"/>
    </location>
</feature>
<feature type="compositionally biased region" description="Polar residues" evidence="4">
    <location>
        <begin position="27"/>
        <end position="43"/>
    </location>
</feature>
<dbReference type="Proteomes" id="UP000179179">
    <property type="component" value="Unassembled WGS sequence"/>
</dbReference>
<keyword evidence="3" id="KW-0067">ATP-binding</keyword>
<evidence type="ECO:0000259" key="5">
    <source>
        <dbReference type="PROSITE" id="PS50011"/>
    </source>
</evidence>
<feature type="region of interest" description="Disordered" evidence="4">
    <location>
        <begin position="27"/>
        <end position="46"/>
    </location>
</feature>
<dbReference type="EMBL" id="LYCR01000253">
    <property type="protein sequence ID" value="OGM39186.1"/>
    <property type="molecule type" value="Genomic_DNA"/>
</dbReference>
<dbReference type="GeneID" id="34455609"/>
<dbReference type="InterPro" id="IPR000719">
    <property type="entry name" value="Prot_kinase_dom"/>
</dbReference>
<dbReference type="InterPro" id="IPR051931">
    <property type="entry name" value="PAK3-like"/>
</dbReference>
<dbReference type="OrthoDB" id="4062651at2759"/>
<dbReference type="AlphaFoldDB" id="A0A1F7ZI98"/>
<comment type="similarity">
    <text evidence="1">Belongs to the protein kinase superfamily. STE Ser/Thr protein kinase family. STE20 subfamily.</text>
</comment>
<organism evidence="6 7">
    <name type="scientific">Aspergillus bombycis</name>
    <dbReference type="NCBI Taxonomy" id="109264"/>
    <lineage>
        <taxon>Eukaryota</taxon>
        <taxon>Fungi</taxon>
        <taxon>Dikarya</taxon>
        <taxon>Ascomycota</taxon>
        <taxon>Pezizomycotina</taxon>
        <taxon>Eurotiomycetes</taxon>
        <taxon>Eurotiomycetidae</taxon>
        <taxon>Eurotiales</taxon>
        <taxon>Aspergillaceae</taxon>
        <taxon>Aspergillus</taxon>
    </lineage>
</organism>
<keyword evidence="7" id="KW-1185">Reference proteome</keyword>
<evidence type="ECO:0000256" key="3">
    <source>
        <dbReference type="ARBA" id="ARBA00022840"/>
    </source>
</evidence>
<dbReference type="InterPro" id="IPR011009">
    <property type="entry name" value="Kinase-like_dom_sf"/>
</dbReference>
<dbReference type="RefSeq" id="XP_022382904.1">
    <property type="nucleotide sequence ID" value="XM_022539347.1"/>
</dbReference>
<comment type="caution">
    <text evidence="6">The sequence shown here is derived from an EMBL/GenBank/DDBJ whole genome shotgun (WGS) entry which is preliminary data.</text>
</comment>
<reference evidence="6 7" key="1">
    <citation type="journal article" date="2016" name="Genome Biol. Evol.">
        <title>Draft genome sequence of an aflatoxigenic Aspergillus species, A. bombycis.</title>
        <authorList>
            <person name="Moore G.G."/>
            <person name="Mack B.M."/>
            <person name="Beltz S.B."/>
            <person name="Gilbert M.K."/>
        </authorList>
    </citation>
    <scope>NUCLEOTIDE SEQUENCE [LARGE SCALE GENOMIC DNA]</scope>
    <source>
        <strain evidence="7">NRRL 26010</strain>
    </source>
</reference>
<protein>
    <recommendedName>
        <fullName evidence="5">Protein kinase domain-containing protein</fullName>
    </recommendedName>
</protein>
<evidence type="ECO:0000256" key="1">
    <source>
        <dbReference type="ARBA" id="ARBA00008874"/>
    </source>
</evidence>
<evidence type="ECO:0000313" key="7">
    <source>
        <dbReference type="Proteomes" id="UP000179179"/>
    </source>
</evidence>
<sequence>MSFETLAKPAQPGKRATRLPLTFPQLSNTQQHGSEEGSSTSHVQHSKVAAVVSHGVSEKTPNAISQLREERKHNDDKSFLRFEYPSQYYLILWEIDQAGKSWLGLRNCEGYPSKVIIKKQSTQQTATEMKRLSSTHNENLVNLVGAFLHQQLAYLVYSYHPFAIDLGVACATPDVHFGETDIATVCRSVLKGLHYIHANLRISHGDVILKNILLSEDGGVRIANIGSSLLQNHGLRHKRTDLENVGLMVIHLKEPATILEDGRLHLFNPQNISDSGKHFVEETHSAPCHVLLKHEYLSLATPDGESWSLAPIYYDAVRYSPCTPRKIREYEVEI</sequence>
<gene>
    <name evidence="6" type="ORF">ABOM_012219</name>
</gene>
<dbReference type="PANTHER" id="PTHR45832:SF22">
    <property type="entry name" value="SERINE_THREONINE-PROTEIN KINASE SAMKA-RELATED"/>
    <property type="match status" value="1"/>
</dbReference>
<evidence type="ECO:0000256" key="2">
    <source>
        <dbReference type="ARBA" id="ARBA00022741"/>
    </source>
</evidence>
<dbReference type="STRING" id="109264.A0A1F7ZI98"/>
<dbReference type="PROSITE" id="PS50011">
    <property type="entry name" value="PROTEIN_KINASE_DOM"/>
    <property type="match status" value="1"/>
</dbReference>
<dbReference type="Gene3D" id="1.10.510.10">
    <property type="entry name" value="Transferase(Phosphotransferase) domain 1"/>
    <property type="match status" value="1"/>
</dbReference>
<keyword evidence="2" id="KW-0547">Nucleotide-binding</keyword>
<dbReference type="PANTHER" id="PTHR45832">
    <property type="entry name" value="SERINE/THREONINE-PROTEIN KINASE SAMKA-RELATED-RELATED"/>
    <property type="match status" value="1"/>
</dbReference>
<dbReference type="GO" id="GO:0004672">
    <property type="term" value="F:protein kinase activity"/>
    <property type="evidence" value="ECO:0007669"/>
    <property type="project" value="InterPro"/>
</dbReference>
<feature type="region of interest" description="Disordered" evidence="4">
    <location>
        <begin position="1"/>
        <end position="21"/>
    </location>
</feature>
<proteinExistence type="inferred from homology"/>
<accession>A0A1F7ZI98</accession>
<name>A0A1F7ZI98_9EURO</name>
<dbReference type="SMART" id="SM00220">
    <property type="entry name" value="S_TKc"/>
    <property type="match status" value="1"/>
</dbReference>
<evidence type="ECO:0000256" key="4">
    <source>
        <dbReference type="SAM" id="MobiDB-lite"/>
    </source>
</evidence>
<dbReference type="Pfam" id="PF00069">
    <property type="entry name" value="Pkinase"/>
    <property type="match status" value="1"/>
</dbReference>
<dbReference type="SUPFAM" id="SSF56112">
    <property type="entry name" value="Protein kinase-like (PK-like)"/>
    <property type="match status" value="1"/>
</dbReference>